<evidence type="ECO:0000259" key="6">
    <source>
        <dbReference type="Pfam" id="PF03936"/>
    </source>
</evidence>
<dbReference type="GO" id="GO:0010333">
    <property type="term" value="F:terpene synthase activity"/>
    <property type="evidence" value="ECO:0007669"/>
    <property type="project" value="InterPro"/>
</dbReference>
<dbReference type="InterPro" id="IPR008949">
    <property type="entry name" value="Isoprenoid_synthase_dom_sf"/>
</dbReference>
<evidence type="ECO:0000256" key="4">
    <source>
        <dbReference type="ARBA" id="ARBA00023239"/>
    </source>
</evidence>
<dbReference type="FunFam" id="1.50.10.130:FF:000002">
    <property type="entry name" value="Ent-copalyl diphosphate synthase, chloroplastic"/>
    <property type="match status" value="1"/>
</dbReference>
<dbReference type="OrthoDB" id="2343925at2759"/>
<evidence type="ECO:0000313" key="8">
    <source>
        <dbReference type="Proteomes" id="UP000626092"/>
    </source>
</evidence>
<dbReference type="Gene3D" id="1.10.600.10">
    <property type="entry name" value="Farnesyl Diphosphate Synthase"/>
    <property type="match status" value="1"/>
</dbReference>
<dbReference type="Gene3D" id="1.50.10.160">
    <property type="match status" value="1"/>
</dbReference>
<dbReference type="GO" id="GO:0016102">
    <property type="term" value="P:diterpenoid biosynthetic process"/>
    <property type="evidence" value="ECO:0007669"/>
    <property type="project" value="TreeGrafter"/>
</dbReference>
<dbReference type="EMBL" id="WJXA01000013">
    <property type="protein sequence ID" value="KAF7120544.1"/>
    <property type="molecule type" value="Genomic_DNA"/>
</dbReference>
<keyword evidence="8" id="KW-1185">Reference proteome</keyword>
<dbReference type="Pfam" id="PF03936">
    <property type="entry name" value="Terpene_synth_C"/>
    <property type="match status" value="1"/>
</dbReference>
<dbReference type="InterPro" id="IPR036965">
    <property type="entry name" value="Terpene_synth_N_sf"/>
</dbReference>
<evidence type="ECO:0000313" key="7">
    <source>
        <dbReference type="EMBL" id="KAF7120544.1"/>
    </source>
</evidence>
<dbReference type="InterPro" id="IPR050148">
    <property type="entry name" value="Terpene_synthase-like"/>
</dbReference>
<dbReference type="Gene3D" id="1.50.10.130">
    <property type="entry name" value="Terpene synthase, N-terminal domain"/>
    <property type="match status" value="1"/>
</dbReference>
<dbReference type="AlphaFoldDB" id="A0A834FYK5"/>
<dbReference type="Pfam" id="PF01397">
    <property type="entry name" value="Terpene_synth"/>
    <property type="match status" value="1"/>
</dbReference>
<protein>
    <submittedName>
        <fullName evidence="7">Uncharacterized protein</fullName>
    </submittedName>
</protein>
<feature type="domain" description="Terpene synthase metal-binding" evidence="6">
    <location>
        <begin position="326"/>
        <end position="555"/>
    </location>
</feature>
<keyword evidence="3" id="KW-0460">Magnesium</keyword>
<evidence type="ECO:0000256" key="3">
    <source>
        <dbReference type="ARBA" id="ARBA00022842"/>
    </source>
</evidence>
<sequence length="614" mass="71247">MESSLSRIQALITQIKQEIFSSPFDPVFFVSSSAYETTAWLATVPDHPKQGTNRPMFKGCLEWIVNNQREEGFWEEDGSDGLPTIDGLPSTLACLVEKVPTTNPVDGELLRLCLVNHIQRLGLAEHFTKEIDEILEHIYRSYKNQESREIDLHLAPAKIYKDSLAFRLLRMHGYSVTPRSFCWFLYDEDIRVHVERNFEYFIGALYNVYRATELMFSGEYEAEEAKLFSKKLLEKSLKLKSVKDDPNFQRVIEHELRQPWIARLDHLDHRMWIEQNKIDPLWIEKASFDRLSCLHNDKLMQLAVENYNYRQSIYRKELEELTRWSKEWRLSEMGFGREKTAYCYFAISSSTCLPLDSTVRILVAKSSILVTVADDLYDMEGSLDDLHALTQAVQRWDGRGLSGHGDIIFRALDDIVCEIAENHVQQYGIDIVENLRDLWGETFGSWMMETTWSKTGYVPSLDEYLQTGMSSIATHTMIMPALCFLNYDLKSDHYQSITKLLMASSRLLNDIQSYQKELEVGKKNFVILYSKANPKAGLETSIKHVKEILDEMKKELLEQALMDGFNDLPKTCNHFHVSILRVFYMFFNSSNLFDSATELLHDINRAIHVPIPIE</sequence>
<dbReference type="SUPFAM" id="SSF48239">
    <property type="entry name" value="Terpenoid cyclases/Protein prenyltransferases"/>
    <property type="match status" value="1"/>
</dbReference>
<accession>A0A834FYK5</accession>
<organism evidence="7 8">
    <name type="scientific">Rhododendron simsii</name>
    <name type="common">Sims's rhododendron</name>
    <dbReference type="NCBI Taxonomy" id="118357"/>
    <lineage>
        <taxon>Eukaryota</taxon>
        <taxon>Viridiplantae</taxon>
        <taxon>Streptophyta</taxon>
        <taxon>Embryophyta</taxon>
        <taxon>Tracheophyta</taxon>
        <taxon>Spermatophyta</taxon>
        <taxon>Magnoliopsida</taxon>
        <taxon>eudicotyledons</taxon>
        <taxon>Gunneridae</taxon>
        <taxon>Pentapetalae</taxon>
        <taxon>asterids</taxon>
        <taxon>Ericales</taxon>
        <taxon>Ericaceae</taxon>
        <taxon>Ericoideae</taxon>
        <taxon>Rhodoreae</taxon>
        <taxon>Rhododendron</taxon>
    </lineage>
</organism>
<dbReference type="Proteomes" id="UP000626092">
    <property type="component" value="Unassembled WGS sequence"/>
</dbReference>
<dbReference type="InterPro" id="IPR005630">
    <property type="entry name" value="Terpene_synthase_metal-bd"/>
</dbReference>
<gene>
    <name evidence="7" type="ORF">RHSIM_Rhsim13G0176500</name>
</gene>
<dbReference type="GO" id="GO:0000287">
    <property type="term" value="F:magnesium ion binding"/>
    <property type="evidence" value="ECO:0007669"/>
    <property type="project" value="InterPro"/>
</dbReference>
<keyword evidence="2" id="KW-0479">Metal-binding</keyword>
<evidence type="ECO:0000259" key="5">
    <source>
        <dbReference type="Pfam" id="PF01397"/>
    </source>
</evidence>
<comment type="caution">
    <text evidence="7">The sequence shown here is derived from an EMBL/GenBank/DDBJ whole genome shotgun (WGS) entry which is preliminary data.</text>
</comment>
<dbReference type="PANTHER" id="PTHR31739">
    <property type="entry name" value="ENT-COPALYL DIPHOSPHATE SYNTHASE, CHLOROPLASTIC"/>
    <property type="match status" value="1"/>
</dbReference>
<name>A0A834FYK5_RHOSS</name>
<dbReference type="InterPro" id="IPR001906">
    <property type="entry name" value="Terpene_synth_N"/>
</dbReference>
<evidence type="ECO:0000256" key="1">
    <source>
        <dbReference type="ARBA" id="ARBA00001946"/>
    </source>
</evidence>
<feature type="domain" description="Terpene synthase N-terminal" evidence="5">
    <location>
        <begin position="90"/>
        <end position="256"/>
    </location>
</feature>
<comment type="cofactor">
    <cofactor evidence="1">
        <name>Mg(2+)</name>
        <dbReference type="ChEBI" id="CHEBI:18420"/>
    </cofactor>
</comment>
<proteinExistence type="predicted"/>
<reference evidence="7" key="1">
    <citation type="submission" date="2019-11" db="EMBL/GenBank/DDBJ databases">
        <authorList>
            <person name="Liu Y."/>
            <person name="Hou J."/>
            <person name="Li T.-Q."/>
            <person name="Guan C.-H."/>
            <person name="Wu X."/>
            <person name="Wu H.-Z."/>
            <person name="Ling F."/>
            <person name="Zhang R."/>
            <person name="Shi X.-G."/>
            <person name="Ren J.-P."/>
            <person name="Chen E.-F."/>
            <person name="Sun J.-M."/>
        </authorList>
    </citation>
    <scope>NUCLEOTIDE SEQUENCE</scope>
    <source>
        <strain evidence="7">Adult_tree_wgs_1</strain>
        <tissue evidence="7">Leaves</tissue>
    </source>
</reference>
<dbReference type="FunFam" id="1.10.600.10:FF:000036">
    <property type="entry name" value="cis-abienol synthase, chloroplastic"/>
    <property type="match status" value="1"/>
</dbReference>
<keyword evidence="4" id="KW-0456">Lyase</keyword>
<dbReference type="SUPFAM" id="SSF48576">
    <property type="entry name" value="Terpenoid synthases"/>
    <property type="match status" value="1"/>
</dbReference>
<evidence type="ECO:0000256" key="2">
    <source>
        <dbReference type="ARBA" id="ARBA00022723"/>
    </source>
</evidence>
<dbReference type="InterPro" id="IPR008930">
    <property type="entry name" value="Terpenoid_cyclase/PrenylTrfase"/>
</dbReference>
<dbReference type="PANTHER" id="PTHR31739:SF25">
    <property type="entry name" value="(E,E)-GERANYLLINALOOL SYNTHASE"/>
    <property type="match status" value="1"/>
</dbReference>